<dbReference type="STRING" id="349124.Hhal_1458"/>
<comment type="subcellular location">
    <subcellularLocation>
        <location evidence="8">Cell outer membrane</location>
    </subcellularLocation>
    <subcellularLocation>
        <location evidence="1">Membrane</location>
    </subcellularLocation>
</comment>
<feature type="domain" description="POTRA" evidence="10">
    <location>
        <begin position="351"/>
        <end position="425"/>
    </location>
</feature>
<keyword evidence="4 8" id="KW-0732">Signal</keyword>
<keyword evidence="2 8" id="KW-1134">Transmembrane beta strand</keyword>
<evidence type="ECO:0000256" key="9">
    <source>
        <dbReference type="NCBIfam" id="TIGR03303"/>
    </source>
</evidence>
<proteinExistence type="inferred from homology"/>
<dbReference type="PANTHER" id="PTHR12815:SF23">
    <property type="entry name" value="OUTER MEMBRANE PROTEIN ASSEMBLY FACTOR BAMA"/>
    <property type="match status" value="1"/>
</dbReference>
<keyword evidence="3 8" id="KW-0812">Transmembrane</keyword>
<evidence type="ECO:0000256" key="1">
    <source>
        <dbReference type="ARBA" id="ARBA00004370"/>
    </source>
</evidence>
<feature type="domain" description="POTRA" evidence="10">
    <location>
        <begin position="270"/>
        <end position="348"/>
    </location>
</feature>
<keyword evidence="7 8" id="KW-0998">Cell outer membrane</keyword>
<keyword evidence="5 8" id="KW-0677">Repeat</keyword>
<sequence precursor="true">MIRRWGRNTVVALLLGAATVATATADSFVAEQIRVEGLERIDEGTVFSYLPIEPGDRVGSGEVAGAIRELYRSGFFRDVELARDGDELVVRVQERPSIARLQFEGNEQIRTEDLREALRSAGMAEGQVFNRAQLAEIERELRQQYFAQGKYDVSVESTVSPLERNRVAIRIDIEEGPVAEIREIHLTGNEAYSDRELRGVFEQQARRWWAPWSQRHRYARDLLANDLESLRGHYLDRGFLNFAVTSTQVSISPDRRDVHVAVNVAEGEQYEIGSIDVQGHLVVPPEELRELIALEPGELYSRSRVNAGSSAIRSRLAEEGYAFSNVNVRPRVDEEEQVVDLTYVVDPGARVYVRRINITGNQRTQDEVIRREMRQLEGAPLSSEALERSQTRLNRLGFFDFVNVETPRVPGEDDRVDVDVSVQERMTGQLQAGVGYGDVQGLLVNFSVSQDNLLGTGDRLSMTVNNSSVSTIYNVSYTDRYHTQEGVSQTLSAGYRETRSRRADLADYDLTSGHGSVEYSVPFTEVDRLAARLRLERIGIDTRSDTPDWIREYLSDQGDDRFTMVKPRLSWNRDTRDRGVFPTAGGRQRLSLEGTIPGDDLEFYKLTYENRRYWPLRWLGDRTTFSVEGQVSYGDGYGDSSSLPFFENYYAGGVRTVRGYRGNYLGPREEGRDPIGGNARVLTKAQVIFPPTPESQSVRMAAFVDAGQVFNTRLDEYEFDREIIPDGLDRVDLSELRAAAGVSLIWMSPVGPLTFSLAEPLNDTGDDETETFQFSLGTEF</sequence>
<evidence type="ECO:0000256" key="5">
    <source>
        <dbReference type="ARBA" id="ARBA00022737"/>
    </source>
</evidence>
<dbReference type="PANTHER" id="PTHR12815">
    <property type="entry name" value="SORTING AND ASSEMBLY MACHINERY SAMM50 PROTEIN FAMILY MEMBER"/>
    <property type="match status" value="1"/>
</dbReference>
<dbReference type="InterPro" id="IPR000184">
    <property type="entry name" value="Bac_surfAg_D15"/>
</dbReference>
<comment type="function">
    <text evidence="8">Part of the outer membrane protein assembly complex, which is involved in assembly and insertion of beta-barrel proteins into the outer membrane.</text>
</comment>
<protein>
    <recommendedName>
        <fullName evidence="8 9">Outer membrane protein assembly factor BamA</fullName>
    </recommendedName>
</protein>
<evidence type="ECO:0000256" key="3">
    <source>
        <dbReference type="ARBA" id="ARBA00022692"/>
    </source>
</evidence>
<accession>A1WX13</accession>
<dbReference type="PIRSF" id="PIRSF006076">
    <property type="entry name" value="OM_assembly_OMP85"/>
    <property type="match status" value="1"/>
</dbReference>
<dbReference type="eggNOG" id="COG4775">
    <property type="taxonomic scope" value="Bacteria"/>
</dbReference>
<evidence type="ECO:0000313" key="12">
    <source>
        <dbReference type="Proteomes" id="UP000000647"/>
    </source>
</evidence>
<dbReference type="GO" id="GO:0043165">
    <property type="term" value="P:Gram-negative-bacterium-type cell outer membrane assembly"/>
    <property type="evidence" value="ECO:0007669"/>
    <property type="project" value="UniProtKB-UniRule"/>
</dbReference>
<evidence type="ECO:0000256" key="4">
    <source>
        <dbReference type="ARBA" id="ARBA00022729"/>
    </source>
</evidence>
<keyword evidence="12" id="KW-1185">Reference proteome</keyword>
<keyword evidence="6 8" id="KW-0472">Membrane</keyword>
<dbReference type="HOGENOM" id="CLU_007664_1_0_6"/>
<evidence type="ECO:0000259" key="10">
    <source>
        <dbReference type="PROSITE" id="PS51779"/>
    </source>
</evidence>
<dbReference type="InterPro" id="IPR039910">
    <property type="entry name" value="D15-like"/>
</dbReference>
<dbReference type="GO" id="GO:0051205">
    <property type="term" value="P:protein insertion into membrane"/>
    <property type="evidence" value="ECO:0007669"/>
    <property type="project" value="UniProtKB-UniRule"/>
</dbReference>
<dbReference type="KEGG" id="hha:Hhal_1458"/>
<feature type="domain" description="POTRA" evidence="10">
    <location>
        <begin position="28"/>
        <end position="95"/>
    </location>
</feature>
<dbReference type="PROSITE" id="PS51779">
    <property type="entry name" value="POTRA"/>
    <property type="match status" value="5"/>
</dbReference>
<evidence type="ECO:0000256" key="2">
    <source>
        <dbReference type="ARBA" id="ARBA00022452"/>
    </source>
</evidence>
<feature type="domain" description="POTRA" evidence="10">
    <location>
        <begin position="96"/>
        <end position="176"/>
    </location>
</feature>
<evidence type="ECO:0000256" key="6">
    <source>
        <dbReference type="ARBA" id="ARBA00023136"/>
    </source>
</evidence>
<reference evidence="12" key="1">
    <citation type="submission" date="2006-12" db="EMBL/GenBank/DDBJ databases">
        <title>Complete sequence of Halorhodospira halophila SL1.</title>
        <authorList>
            <consortium name="US DOE Joint Genome Institute"/>
            <person name="Copeland A."/>
            <person name="Lucas S."/>
            <person name="Lapidus A."/>
            <person name="Barry K."/>
            <person name="Detter J.C."/>
            <person name="Glavina del Rio T."/>
            <person name="Hammon N."/>
            <person name="Israni S."/>
            <person name="Dalin E."/>
            <person name="Tice H."/>
            <person name="Pitluck S."/>
            <person name="Saunders E."/>
            <person name="Brettin T."/>
            <person name="Bruce D."/>
            <person name="Han C."/>
            <person name="Tapia R."/>
            <person name="Schmutz J."/>
            <person name="Larimer F."/>
            <person name="Land M."/>
            <person name="Hauser L."/>
            <person name="Kyrpides N."/>
            <person name="Mikhailova N."/>
            <person name="Hoff W."/>
            <person name="Richardson P."/>
        </authorList>
    </citation>
    <scope>NUCLEOTIDE SEQUENCE [LARGE SCALE GENOMIC DNA]</scope>
    <source>
        <strain evidence="12">DSM 244 / SL1</strain>
    </source>
</reference>
<dbReference type="NCBIfam" id="TIGR03303">
    <property type="entry name" value="OM_YaeT"/>
    <property type="match status" value="1"/>
</dbReference>
<feature type="chain" id="PRO_5009006595" description="Outer membrane protein assembly factor BamA" evidence="8">
    <location>
        <begin position="24"/>
        <end position="780"/>
    </location>
</feature>
<dbReference type="InterPro" id="IPR023707">
    <property type="entry name" value="OM_assembly_BamA"/>
</dbReference>
<dbReference type="RefSeq" id="WP_011814247.1">
    <property type="nucleotide sequence ID" value="NC_008789.1"/>
</dbReference>
<dbReference type="Proteomes" id="UP000000647">
    <property type="component" value="Chromosome"/>
</dbReference>
<dbReference type="InterPro" id="IPR034746">
    <property type="entry name" value="POTRA"/>
</dbReference>
<evidence type="ECO:0000256" key="8">
    <source>
        <dbReference type="HAMAP-Rule" id="MF_01430"/>
    </source>
</evidence>
<comment type="subunit">
    <text evidence="8">Part of the Bam complex.</text>
</comment>
<dbReference type="InterPro" id="IPR010827">
    <property type="entry name" value="BamA/TamA_POTRA"/>
</dbReference>
<feature type="signal peptide" evidence="8">
    <location>
        <begin position="1"/>
        <end position="23"/>
    </location>
</feature>
<dbReference type="Gene3D" id="3.10.20.310">
    <property type="entry name" value="membrane protein fhac"/>
    <property type="match status" value="5"/>
</dbReference>
<evidence type="ECO:0000256" key="7">
    <source>
        <dbReference type="ARBA" id="ARBA00023237"/>
    </source>
</evidence>
<dbReference type="EMBL" id="CP000544">
    <property type="protein sequence ID" value="ABM62225.1"/>
    <property type="molecule type" value="Genomic_DNA"/>
</dbReference>
<organism evidence="11 12">
    <name type="scientific">Halorhodospira halophila (strain DSM 244 / SL1)</name>
    <name type="common">Ectothiorhodospira halophila (strain DSM 244 / SL1)</name>
    <dbReference type="NCBI Taxonomy" id="349124"/>
    <lineage>
        <taxon>Bacteria</taxon>
        <taxon>Pseudomonadati</taxon>
        <taxon>Pseudomonadota</taxon>
        <taxon>Gammaproteobacteria</taxon>
        <taxon>Chromatiales</taxon>
        <taxon>Ectothiorhodospiraceae</taxon>
        <taxon>Halorhodospira</taxon>
    </lineage>
</organism>
<reference evidence="11 12" key="2">
    <citation type="journal article" date="2013" name="Stand. Genomic Sci.">
        <title>Complete genome sequence of Halorhodospira halophila SL1.</title>
        <authorList>
            <person name="Challacombe J.F."/>
            <person name="Majid S."/>
            <person name="Deole R."/>
            <person name="Brettin T.S."/>
            <person name="Bruce D."/>
            <person name="Delano S.F."/>
            <person name="Detter J.C."/>
            <person name="Gleasner C.D."/>
            <person name="Han C.S."/>
            <person name="Misra M."/>
            <person name="Reitenga K.G."/>
            <person name="Mikhailova N."/>
            <person name="Woyke T."/>
            <person name="Pitluck S."/>
            <person name="Nolan M."/>
            <person name="Land M.L."/>
            <person name="Saunders E."/>
            <person name="Tapia R."/>
            <person name="Lapidus A."/>
            <person name="Ivanova N."/>
            <person name="Hoff W.D."/>
        </authorList>
    </citation>
    <scope>NUCLEOTIDE SEQUENCE [LARGE SCALE GENOMIC DNA]</scope>
    <source>
        <strain evidence="12">DSM 244 / SL1</strain>
    </source>
</reference>
<dbReference type="Gene3D" id="2.40.160.50">
    <property type="entry name" value="membrane protein fhac: a member of the omp85/tpsb transporter family"/>
    <property type="match status" value="1"/>
</dbReference>
<dbReference type="GO" id="GO:1990063">
    <property type="term" value="C:Bam protein complex"/>
    <property type="evidence" value="ECO:0007669"/>
    <property type="project" value="TreeGrafter"/>
</dbReference>
<evidence type="ECO:0000313" key="11">
    <source>
        <dbReference type="EMBL" id="ABM62225.1"/>
    </source>
</evidence>
<dbReference type="HAMAP" id="MF_01430">
    <property type="entry name" value="OM_assembly_BamA"/>
    <property type="match status" value="1"/>
</dbReference>
<gene>
    <name evidence="8" type="primary">bamA</name>
    <name evidence="11" type="ordered locus">Hhal_1458</name>
</gene>
<feature type="domain" description="POTRA" evidence="10">
    <location>
        <begin position="179"/>
        <end position="267"/>
    </location>
</feature>
<dbReference type="Pfam" id="PF07244">
    <property type="entry name" value="POTRA"/>
    <property type="match status" value="4"/>
</dbReference>
<dbReference type="AlphaFoldDB" id="A1WX13"/>
<dbReference type="Pfam" id="PF01103">
    <property type="entry name" value="Omp85"/>
    <property type="match status" value="1"/>
</dbReference>
<name>A1WX13_HALHL</name>
<comment type="similarity">
    <text evidence="8">Belongs to the BamA family.</text>
</comment>